<sequence>MTTTRTRLTIQSFHQMASLVSVKLSNTNFLLWKSQVFPLIRSAQLLHHLEKEAPAMNLTEDGNKESNPDYEIWLNNDGLLMSWLLGTMNEEALSLVVGCDTANQIWRCLEEHYLVSSKEQELYLKGQLVTKREDNESLEDFIRKFKGVCDRLAAIRKPLDDLDKVFHLSRVVGTRFQSYNLAVLSKAPYPTFNQYIAGLQNNDRDLQVAEQESKDKTLADAQVFVAQRGRGQRGRGYGGRNFNSQGRGFVQAGNYDYNWSSNNKGTITNNNSTSQVMAQKDRFDHAYQSEELPQALTALTLMKDKDPNYYIDTGASDHMTSDSGKFYFKRPYYGNQKVLTGDGTPLNISHVGSTSVGALNLNNVLVVPELKKNLISVSKFTDENPCIFEFSSDGFVIKDQVTQVVLAKGTRKGQLYALEEGEKHALAAISNKATDSIWHQRLGHPNSNVRKALASKKNIVVSKWTQPPNLCSSCQMGKSCRLPFTKNNEKAESLFQKIHCDLWGPSPVQSTNHFAYYVIFVDDYSRFTWFYPLHRKSDFFDVFQKFQRMVANQFNKSIKIFQCDGGGEFSSKIFINHLATCGIKQQVSCPGTPEQNGVAERKHRHIVETGLTMLLHANMPPCYWVDSFSTAIFLINRMPTPTLQNKTPYFLLYGKIHDYSMIKVFGCRCFPYLRDHAAHKLQPRSLPCVFLGYSSIHKGYKCLHPPTKRIYISRHVVFDEHFLPYNDLTNVSSVFSTGGELCKYPNHDEWIQSFSHLQPSKLEEHVSMPSQHQHIINIDIDGPEDEPTNVNANATNILNEVFVEEQIKRDNTQSDIVHKTLTNNNAQTIDTPTLSSQEEAEPHQTNEVFNSEQSFSTSQQPHEGELRQDGMASSSSCEGIPPPPHSATSTSTHPMITRSRAGKHTGHIKTDFSKHAYTMTTDISSLSNADLDAKEPKTVRQALQLPQWVKAMQEELEALHKNNTWTLVPPPSSKENIVGSKWIFKTKLKPNGTVDRFKARLVAKGFSQIPGVNFDETSSPVLKSTTLRLVIAIATTLSWPLRQLDVKNAFLHGKLKEVVYRTQPPGFKDPSHPEYVCKLNKSIYGLKQAPRAWFDTFTFYLLTMGFCCSRANSSLFVLHKDHHTALLLLYVDDIVLTASSTTLLQHIVENLSEKFALKDLGSLSYFLGIEVEKFSGGIFLSQSKYANDVLTRASMLEASTIATPMAVKETTTLRDEEPVDPQEYRRIVGALQYLTITRVDIAHAVNKVCQFMQQPMIANFRQVKRILRYVKESLHHGLRFYSTSTFSLTGFCDVDWAGCPLTRRSTTGYCIFLGANCISWSSKKQPTIARSSAEAEYRALASTTAEIVWITYLFRDIGISLPHPPQLFSDNLSALHMSINPVFHAQTKHIELDYHFVREKVALGTLITRYIPSIDQIADILTKPLPRTQY</sequence>
<gene>
    <name evidence="7" type="ORF">SLEP1_g36720</name>
</gene>
<keyword evidence="2" id="KW-0479">Metal-binding</keyword>
<feature type="domain" description="Integrase catalytic" evidence="6">
    <location>
        <begin position="488"/>
        <end position="656"/>
    </location>
</feature>
<dbReference type="GO" id="GO:0015074">
    <property type="term" value="P:DNA integration"/>
    <property type="evidence" value="ECO:0007669"/>
    <property type="project" value="InterPro"/>
</dbReference>
<dbReference type="GO" id="GO:0004190">
    <property type="term" value="F:aspartic-type endopeptidase activity"/>
    <property type="evidence" value="ECO:0007669"/>
    <property type="project" value="UniProtKB-KW"/>
</dbReference>
<dbReference type="PROSITE" id="PS50994">
    <property type="entry name" value="INTEGRASE"/>
    <property type="match status" value="1"/>
</dbReference>
<dbReference type="InterPro" id="IPR036397">
    <property type="entry name" value="RNaseH_sf"/>
</dbReference>
<dbReference type="Pfam" id="PF00665">
    <property type="entry name" value="rve"/>
    <property type="match status" value="1"/>
</dbReference>
<dbReference type="InterPro" id="IPR039537">
    <property type="entry name" value="Retrotran_Ty1/copia-like"/>
</dbReference>
<evidence type="ECO:0000256" key="1">
    <source>
        <dbReference type="ARBA" id="ARBA00022670"/>
    </source>
</evidence>
<dbReference type="GO" id="GO:0006508">
    <property type="term" value="P:proteolysis"/>
    <property type="evidence" value="ECO:0007669"/>
    <property type="project" value="UniProtKB-KW"/>
</dbReference>
<evidence type="ECO:0000256" key="2">
    <source>
        <dbReference type="ARBA" id="ARBA00022723"/>
    </source>
</evidence>
<dbReference type="PANTHER" id="PTHR42648:SF26">
    <property type="entry name" value="INTEGRASE CATALYTIC DOMAIN-CONTAINING PROTEIN"/>
    <property type="match status" value="1"/>
</dbReference>
<dbReference type="Pfam" id="PF07727">
    <property type="entry name" value="RVT_2"/>
    <property type="match status" value="1"/>
</dbReference>
<accession>A0AAV5KSL3</accession>
<dbReference type="InterPro" id="IPR025724">
    <property type="entry name" value="GAG-pre-integrase_dom"/>
</dbReference>
<proteinExistence type="predicted"/>
<dbReference type="Pfam" id="PF22936">
    <property type="entry name" value="Pol_BBD"/>
    <property type="match status" value="1"/>
</dbReference>
<reference evidence="7 8" key="1">
    <citation type="journal article" date="2021" name="Commun. Biol.">
        <title>The genome of Shorea leprosula (Dipterocarpaceae) highlights the ecological relevance of drought in aseasonal tropical rainforests.</title>
        <authorList>
            <person name="Ng K.K.S."/>
            <person name="Kobayashi M.J."/>
            <person name="Fawcett J.A."/>
            <person name="Hatakeyama M."/>
            <person name="Paape T."/>
            <person name="Ng C.H."/>
            <person name="Ang C.C."/>
            <person name="Tnah L.H."/>
            <person name="Lee C.T."/>
            <person name="Nishiyama T."/>
            <person name="Sese J."/>
            <person name="O'Brien M.J."/>
            <person name="Copetti D."/>
            <person name="Mohd Noor M.I."/>
            <person name="Ong R.C."/>
            <person name="Putra M."/>
            <person name="Sireger I.Z."/>
            <person name="Indrioko S."/>
            <person name="Kosugi Y."/>
            <person name="Izuno A."/>
            <person name="Isagi Y."/>
            <person name="Lee S.L."/>
            <person name="Shimizu K.K."/>
        </authorList>
    </citation>
    <scope>NUCLEOTIDE SEQUENCE [LARGE SCALE GENOMIC DNA]</scope>
    <source>
        <strain evidence="7">214</strain>
    </source>
</reference>
<dbReference type="PANTHER" id="PTHR42648">
    <property type="entry name" value="TRANSPOSASE, PUTATIVE-RELATED"/>
    <property type="match status" value="1"/>
</dbReference>
<evidence type="ECO:0000259" key="6">
    <source>
        <dbReference type="PROSITE" id="PS50994"/>
    </source>
</evidence>
<dbReference type="Pfam" id="PF13976">
    <property type="entry name" value="gag_pre-integrs"/>
    <property type="match status" value="1"/>
</dbReference>
<dbReference type="Proteomes" id="UP001054252">
    <property type="component" value="Unassembled WGS sequence"/>
</dbReference>
<evidence type="ECO:0000256" key="3">
    <source>
        <dbReference type="ARBA" id="ARBA00022750"/>
    </source>
</evidence>
<dbReference type="SUPFAM" id="SSF53098">
    <property type="entry name" value="Ribonuclease H-like"/>
    <property type="match status" value="1"/>
</dbReference>
<dbReference type="InterPro" id="IPR013103">
    <property type="entry name" value="RVT_2"/>
</dbReference>
<dbReference type="InterPro" id="IPR054722">
    <property type="entry name" value="PolX-like_BBD"/>
</dbReference>
<protein>
    <recommendedName>
        <fullName evidence="6">Integrase catalytic domain-containing protein</fullName>
    </recommendedName>
</protein>
<dbReference type="InterPro" id="IPR057670">
    <property type="entry name" value="SH3_retrovirus"/>
</dbReference>
<organism evidence="7 8">
    <name type="scientific">Rubroshorea leprosula</name>
    <dbReference type="NCBI Taxonomy" id="152421"/>
    <lineage>
        <taxon>Eukaryota</taxon>
        <taxon>Viridiplantae</taxon>
        <taxon>Streptophyta</taxon>
        <taxon>Embryophyta</taxon>
        <taxon>Tracheophyta</taxon>
        <taxon>Spermatophyta</taxon>
        <taxon>Magnoliopsida</taxon>
        <taxon>eudicotyledons</taxon>
        <taxon>Gunneridae</taxon>
        <taxon>Pentapetalae</taxon>
        <taxon>rosids</taxon>
        <taxon>malvids</taxon>
        <taxon>Malvales</taxon>
        <taxon>Dipterocarpaceae</taxon>
        <taxon>Rubroshorea</taxon>
    </lineage>
</organism>
<name>A0AAV5KSL3_9ROSI</name>
<evidence type="ECO:0000313" key="7">
    <source>
        <dbReference type="EMBL" id="GKV27558.1"/>
    </source>
</evidence>
<dbReference type="GO" id="GO:0046872">
    <property type="term" value="F:metal ion binding"/>
    <property type="evidence" value="ECO:0007669"/>
    <property type="project" value="UniProtKB-KW"/>
</dbReference>
<dbReference type="EMBL" id="BPVZ01000076">
    <property type="protein sequence ID" value="GKV27558.1"/>
    <property type="molecule type" value="Genomic_DNA"/>
</dbReference>
<evidence type="ECO:0000256" key="5">
    <source>
        <dbReference type="SAM" id="MobiDB-lite"/>
    </source>
</evidence>
<dbReference type="Pfam" id="PF25597">
    <property type="entry name" value="SH3_retrovirus"/>
    <property type="match status" value="1"/>
</dbReference>
<keyword evidence="8" id="KW-1185">Reference proteome</keyword>
<feature type="compositionally biased region" description="Polar residues" evidence="5">
    <location>
        <begin position="820"/>
        <end position="861"/>
    </location>
</feature>
<dbReference type="GO" id="GO:0003676">
    <property type="term" value="F:nucleic acid binding"/>
    <property type="evidence" value="ECO:0007669"/>
    <property type="project" value="InterPro"/>
</dbReference>
<dbReference type="InterPro" id="IPR001584">
    <property type="entry name" value="Integrase_cat-core"/>
</dbReference>
<keyword evidence="3" id="KW-0064">Aspartyl protease</keyword>
<feature type="region of interest" description="Disordered" evidence="5">
    <location>
        <begin position="819"/>
        <end position="907"/>
    </location>
</feature>
<keyword evidence="4" id="KW-0378">Hydrolase</keyword>
<dbReference type="InterPro" id="IPR012337">
    <property type="entry name" value="RNaseH-like_sf"/>
</dbReference>
<dbReference type="SUPFAM" id="SSF56672">
    <property type="entry name" value="DNA/RNA polymerases"/>
    <property type="match status" value="1"/>
</dbReference>
<evidence type="ECO:0000256" key="4">
    <source>
        <dbReference type="ARBA" id="ARBA00022801"/>
    </source>
</evidence>
<comment type="caution">
    <text evidence="7">The sequence shown here is derived from an EMBL/GenBank/DDBJ whole genome shotgun (WGS) entry which is preliminary data.</text>
</comment>
<keyword evidence="1" id="KW-0645">Protease</keyword>
<dbReference type="Gene3D" id="3.30.420.10">
    <property type="entry name" value="Ribonuclease H-like superfamily/Ribonuclease H"/>
    <property type="match status" value="1"/>
</dbReference>
<evidence type="ECO:0000313" key="8">
    <source>
        <dbReference type="Proteomes" id="UP001054252"/>
    </source>
</evidence>
<dbReference type="Pfam" id="PF14223">
    <property type="entry name" value="Retrotran_gag_2"/>
    <property type="match status" value="1"/>
</dbReference>
<dbReference type="InterPro" id="IPR043502">
    <property type="entry name" value="DNA/RNA_pol_sf"/>
</dbReference>
<dbReference type="CDD" id="cd09272">
    <property type="entry name" value="RNase_HI_RT_Ty1"/>
    <property type="match status" value="1"/>
</dbReference>